<evidence type="ECO:0000256" key="1">
    <source>
        <dbReference type="SAM" id="SignalP"/>
    </source>
</evidence>
<keyword evidence="3" id="KW-1185">Reference proteome</keyword>
<feature type="signal peptide" evidence="1">
    <location>
        <begin position="1"/>
        <end position="20"/>
    </location>
</feature>
<gene>
    <name evidence="2" type="ORF">JJJ17_04940</name>
</gene>
<name>A0A934VZG3_9RHOB</name>
<dbReference type="Proteomes" id="UP000640485">
    <property type="component" value="Unassembled WGS sequence"/>
</dbReference>
<reference evidence="2" key="1">
    <citation type="submission" date="2021-01" db="EMBL/GenBank/DDBJ databases">
        <title>Paracoccus amoyensis sp. nov., isolated from the surface seawater along the coast of Xiamen Island, China.</title>
        <authorList>
            <person name="Lyu L."/>
        </authorList>
    </citation>
    <scope>NUCLEOTIDE SEQUENCE</scope>
    <source>
        <strain evidence="2">MJ17</strain>
    </source>
</reference>
<protein>
    <recommendedName>
        <fullName evidence="4">Nickel/cobalt transporter regulator</fullName>
    </recommendedName>
</protein>
<evidence type="ECO:0000313" key="2">
    <source>
        <dbReference type="EMBL" id="MBK4215268.1"/>
    </source>
</evidence>
<evidence type="ECO:0000313" key="3">
    <source>
        <dbReference type="Proteomes" id="UP000640485"/>
    </source>
</evidence>
<keyword evidence="1" id="KW-0732">Signal</keyword>
<dbReference type="EMBL" id="JAEPRQ010000001">
    <property type="protein sequence ID" value="MBK4215268.1"/>
    <property type="molecule type" value="Genomic_DNA"/>
</dbReference>
<accession>A0A934VZG3</accession>
<feature type="chain" id="PRO_5037464140" description="Nickel/cobalt transporter regulator" evidence="1">
    <location>
        <begin position="21"/>
        <end position="111"/>
    </location>
</feature>
<sequence>MRHVVTIAAVAALAGVTALAHNLFGSGQRDGPVAASPAAIEAGITPTIVGFSAGDVPPRDSIHLIDRPGKYGLGPELPGSHYAIVSNTLVRVDASSFKILSVLRSHAEVLD</sequence>
<dbReference type="RefSeq" id="WP_200684187.1">
    <property type="nucleotide sequence ID" value="NZ_JAEPRQ010000001.1"/>
</dbReference>
<dbReference type="AlphaFoldDB" id="A0A934VZG3"/>
<comment type="caution">
    <text evidence="2">The sequence shown here is derived from an EMBL/GenBank/DDBJ whole genome shotgun (WGS) entry which is preliminary data.</text>
</comment>
<evidence type="ECO:0008006" key="4">
    <source>
        <dbReference type="Google" id="ProtNLM"/>
    </source>
</evidence>
<organism evidence="2 3">
    <name type="scientific">Paracoccus caeni</name>
    <dbReference type="NCBI Taxonomy" id="657651"/>
    <lineage>
        <taxon>Bacteria</taxon>
        <taxon>Pseudomonadati</taxon>
        <taxon>Pseudomonadota</taxon>
        <taxon>Alphaproteobacteria</taxon>
        <taxon>Rhodobacterales</taxon>
        <taxon>Paracoccaceae</taxon>
        <taxon>Paracoccus</taxon>
    </lineage>
</organism>
<proteinExistence type="predicted"/>